<reference evidence="3 4" key="1">
    <citation type="submission" date="2018-04" db="EMBL/GenBank/DDBJ databases">
        <title>Marixanthomonas spongiae HN-E44 sp. nov., isolated from a marine sponge.</title>
        <authorList>
            <person name="Luo L."/>
            <person name="Zhuang L."/>
        </authorList>
    </citation>
    <scope>NUCLEOTIDE SEQUENCE [LARGE SCALE GENOMIC DNA]</scope>
    <source>
        <strain evidence="3 4">HN-E44</strain>
    </source>
</reference>
<dbReference type="RefSeq" id="WP_116693814.1">
    <property type="nucleotide sequence ID" value="NZ_QEHR01000003.1"/>
</dbReference>
<dbReference type="InterPro" id="IPR004218">
    <property type="entry name" value="GSHS_ATP-bd"/>
</dbReference>
<proteinExistence type="predicted"/>
<keyword evidence="1" id="KW-0067">ATP-binding</keyword>
<dbReference type="GO" id="GO:0005737">
    <property type="term" value="C:cytoplasm"/>
    <property type="evidence" value="ECO:0007669"/>
    <property type="project" value="TreeGrafter"/>
</dbReference>
<dbReference type="SUPFAM" id="SSF52440">
    <property type="entry name" value="PreATP-grasp domain"/>
    <property type="match status" value="1"/>
</dbReference>
<dbReference type="InterPro" id="IPR011761">
    <property type="entry name" value="ATP-grasp"/>
</dbReference>
<protein>
    <submittedName>
        <fullName evidence="3">Glutathione synthetase</fullName>
    </submittedName>
</protein>
<dbReference type="InterPro" id="IPR004215">
    <property type="entry name" value="GSHS_N"/>
</dbReference>
<evidence type="ECO:0000313" key="4">
    <source>
        <dbReference type="Proteomes" id="UP000245962"/>
    </source>
</evidence>
<dbReference type="InterPro" id="IPR013815">
    <property type="entry name" value="ATP_grasp_subdomain_1"/>
</dbReference>
<evidence type="ECO:0000256" key="1">
    <source>
        <dbReference type="PROSITE-ProRule" id="PRU00409"/>
    </source>
</evidence>
<name>A0A2U0I3V4_9FLAO</name>
<dbReference type="Pfam" id="PF02955">
    <property type="entry name" value="GSH-S_ATP"/>
    <property type="match status" value="1"/>
</dbReference>
<dbReference type="Gene3D" id="3.40.50.20">
    <property type="match status" value="1"/>
</dbReference>
<dbReference type="Gene3D" id="3.30.470.20">
    <property type="entry name" value="ATP-grasp fold, B domain"/>
    <property type="match status" value="1"/>
</dbReference>
<keyword evidence="4" id="KW-1185">Reference proteome</keyword>
<dbReference type="PANTHER" id="PTHR21621">
    <property type="entry name" value="RIBOSOMAL PROTEIN S6 MODIFICATION PROTEIN"/>
    <property type="match status" value="1"/>
</dbReference>
<feature type="domain" description="ATP-grasp" evidence="2">
    <location>
        <begin position="137"/>
        <end position="328"/>
    </location>
</feature>
<dbReference type="EMBL" id="QEHR01000003">
    <property type="protein sequence ID" value="PVW15791.1"/>
    <property type="molecule type" value="Genomic_DNA"/>
</dbReference>
<organism evidence="3 4">
    <name type="scientific">Marixanthomonas spongiae</name>
    <dbReference type="NCBI Taxonomy" id="2174845"/>
    <lineage>
        <taxon>Bacteria</taxon>
        <taxon>Pseudomonadati</taxon>
        <taxon>Bacteroidota</taxon>
        <taxon>Flavobacteriia</taxon>
        <taxon>Flavobacteriales</taxon>
        <taxon>Flavobacteriaceae</taxon>
        <taxon>Marixanthomonas</taxon>
    </lineage>
</organism>
<sequence length="350" mass="39771">MKICFVISDIETEAIGTSVVLMKQAQQRDHDLYVMSVGDFIFHHDKPISLRCKKVPKTPKSRTVTKFWERVQDEALPYEVISSSDLDVLFLRNNPTEETDDRHWAEHSGIAFARMIQQSGVLVLNDAFAMSHAFIDKLYFEELPSTIKPNSLITRSKEDLLQFWKDNGKKMVLKPLEGSGGQDVYLIDKDKKNLNQIIETISEKGYVIAQEFLPEVSKGDVRVILMNGKILEEDGEKAVIRRVNKDDTEFRSNLALGAKAEKAKLTDAMQRIVDIAAPKLIRDGLFFVGLDIVEDKLIEINVLSPGGLDYCEDIGLPNFTETTIKAIERKIEYRKLYKNSLSNRVLATMD</sequence>
<dbReference type="Gene3D" id="3.30.1490.20">
    <property type="entry name" value="ATP-grasp fold, A domain"/>
    <property type="match status" value="1"/>
</dbReference>
<dbReference type="GO" id="GO:0046872">
    <property type="term" value="F:metal ion binding"/>
    <property type="evidence" value="ECO:0007669"/>
    <property type="project" value="InterPro"/>
</dbReference>
<dbReference type="Pfam" id="PF02951">
    <property type="entry name" value="GSH-S_N"/>
    <property type="match status" value="1"/>
</dbReference>
<dbReference type="GO" id="GO:0004363">
    <property type="term" value="F:glutathione synthase activity"/>
    <property type="evidence" value="ECO:0007669"/>
    <property type="project" value="InterPro"/>
</dbReference>
<evidence type="ECO:0000313" key="3">
    <source>
        <dbReference type="EMBL" id="PVW15791.1"/>
    </source>
</evidence>
<gene>
    <name evidence="3" type="ORF">DDV96_05855</name>
</gene>
<dbReference type="AlphaFoldDB" id="A0A2U0I3V4"/>
<comment type="caution">
    <text evidence="3">The sequence shown here is derived from an EMBL/GenBank/DDBJ whole genome shotgun (WGS) entry which is preliminary data.</text>
</comment>
<dbReference type="PROSITE" id="PS50975">
    <property type="entry name" value="ATP_GRASP"/>
    <property type="match status" value="1"/>
</dbReference>
<evidence type="ECO:0000259" key="2">
    <source>
        <dbReference type="PROSITE" id="PS50975"/>
    </source>
</evidence>
<dbReference type="GO" id="GO:0005524">
    <property type="term" value="F:ATP binding"/>
    <property type="evidence" value="ECO:0007669"/>
    <property type="project" value="UniProtKB-UniRule"/>
</dbReference>
<dbReference type="PANTHER" id="PTHR21621:SF4">
    <property type="entry name" value="GLUTATHIONE SYNTHETASE"/>
    <property type="match status" value="1"/>
</dbReference>
<dbReference type="OrthoDB" id="9785415at2"/>
<dbReference type="Proteomes" id="UP000245962">
    <property type="component" value="Unassembled WGS sequence"/>
</dbReference>
<dbReference type="InterPro" id="IPR016185">
    <property type="entry name" value="PreATP-grasp_dom_sf"/>
</dbReference>
<accession>A0A2U0I3V4</accession>
<keyword evidence="1" id="KW-0547">Nucleotide-binding</keyword>
<dbReference type="SUPFAM" id="SSF56059">
    <property type="entry name" value="Glutathione synthetase ATP-binding domain-like"/>
    <property type="match status" value="1"/>
</dbReference>